<feature type="compositionally biased region" description="Basic and acidic residues" evidence="1">
    <location>
        <begin position="710"/>
        <end position="727"/>
    </location>
</feature>
<reference evidence="2" key="1">
    <citation type="journal article" date="2019" name="Sci. Rep.">
        <title>Draft genome of Tanacetum cinerariifolium, the natural source of mosquito coil.</title>
        <authorList>
            <person name="Yamashiro T."/>
            <person name="Shiraishi A."/>
            <person name="Satake H."/>
            <person name="Nakayama K."/>
        </authorList>
    </citation>
    <scope>NUCLEOTIDE SEQUENCE</scope>
</reference>
<feature type="compositionally biased region" description="Polar residues" evidence="1">
    <location>
        <begin position="695"/>
        <end position="708"/>
    </location>
</feature>
<feature type="compositionally biased region" description="Low complexity" evidence="1">
    <location>
        <begin position="1"/>
        <end position="12"/>
    </location>
</feature>
<comment type="caution">
    <text evidence="2">The sequence shown here is derived from an EMBL/GenBank/DDBJ whole genome shotgun (WGS) entry which is preliminary data.</text>
</comment>
<evidence type="ECO:0000256" key="1">
    <source>
        <dbReference type="SAM" id="MobiDB-lite"/>
    </source>
</evidence>
<accession>A0A6L2JI90</accession>
<feature type="region of interest" description="Disordered" evidence="1">
    <location>
        <begin position="268"/>
        <end position="291"/>
    </location>
</feature>
<gene>
    <name evidence="2" type="ORF">Tci_008711</name>
</gene>
<feature type="region of interest" description="Disordered" evidence="1">
    <location>
        <begin position="1"/>
        <end position="27"/>
    </location>
</feature>
<proteinExistence type="predicted"/>
<feature type="region of interest" description="Disordered" evidence="1">
    <location>
        <begin position="695"/>
        <end position="727"/>
    </location>
</feature>
<dbReference type="EMBL" id="BKCJ010000843">
    <property type="protein sequence ID" value="GEU36733.1"/>
    <property type="molecule type" value="Genomic_DNA"/>
</dbReference>
<feature type="region of interest" description="Disordered" evidence="1">
    <location>
        <begin position="853"/>
        <end position="890"/>
    </location>
</feature>
<evidence type="ECO:0000313" key="2">
    <source>
        <dbReference type="EMBL" id="GEU36733.1"/>
    </source>
</evidence>
<feature type="compositionally biased region" description="Basic and acidic residues" evidence="1">
    <location>
        <begin position="268"/>
        <end position="280"/>
    </location>
</feature>
<protein>
    <submittedName>
        <fullName evidence="2">Class II heat shock protein</fullName>
    </submittedName>
</protein>
<dbReference type="AlphaFoldDB" id="A0A6L2JI90"/>
<keyword evidence="2" id="KW-0346">Stress response</keyword>
<organism evidence="2">
    <name type="scientific">Tanacetum cinerariifolium</name>
    <name type="common">Dalmatian daisy</name>
    <name type="synonym">Chrysanthemum cinerariifolium</name>
    <dbReference type="NCBI Taxonomy" id="118510"/>
    <lineage>
        <taxon>Eukaryota</taxon>
        <taxon>Viridiplantae</taxon>
        <taxon>Streptophyta</taxon>
        <taxon>Embryophyta</taxon>
        <taxon>Tracheophyta</taxon>
        <taxon>Spermatophyta</taxon>
        <taxon>Magnoliopsida</taxon>
        <taxon>eudicotyledons</taxon>
        <taxon>Gunneridae</taxon>
        <taxon>Pentapetalae</taxon>
        <taxon>asterids</taxon>
        <taxon>campanulids</taxon>
        <taxon>Asterales</taxon>
        <taxon>Asteraceae</taxon>
        <taxon>Asteroideae</taxon>
        <taxon>Anthemideae</taxon>
        <taxon>Anthemidinae</taxon>
        <taxon>Tanacetum</taxon>
    </lineage>
</organism>
<sequence length="890" mass="100030">MAKSSSQKTSSSEIIPKEEPVTLDKPKSSNPFLPASLVDFTFDEITFTTNNEVSLLYPSHHNQDHFEAVSDFISKCCLKETFTRAPNQYKEYLNEVWYTTKILDESKVWISSPTIEIRGHIELTINPTQVFNVYNLTLKPNQPKEPPFTGHMKTICNLDVPIDSKAPKPSSQTKEDMMLQQIPQLKHILEYLLLRIPYLKNKRWVKTTHTDSGANEESKADDISLKVKLEDLSNILKDTRSAFFTLESLPNEPIIVSVKSEEEEEVARDKDTEATSHDVPKYTLVPPSPSPKPAQIQELMAQVYLLHSRKAHDLDSLLSLLHKVTDTLNRFAIMVENALGATSMNFPSVGKATALPAKGEKNTKDADTKLKDELVDLLGKNVMTGYYTKNLLFDKYCDKMLKRNKNLKITKCKVLTKKGPITLKIYREDGSDEVISNLKKLKPVVSLLEGLQGGKRLLYVKRNKAISLGNFTSKVSIEVKDKQEKDKIGTKPDKNSKRVFGSVEVLGFWHVLDFQIFSDQDAKYILSKLLQMGMVAKYQSDFEILINRVTGISENLIKSYYIFGLKPTLQCALLRSNPTNLDEAFSLASATEARFTDLQLWELLRSNTTTLGEAFFRARITGARFEDEQSTTAITKPNDLNTVTPAKEVVDNGNGSALTFLVGYESSQALQLWEKIGIGDVLGLLDTGGAYNFAQPNTGTESEKNSGNLKEIDNESKNKKVERDAEREREPTILATFGSDQGKVLYLTLSGLVFDFDCIRSYQLVLSLRALVERVFDLGFQKIVHEKLLTSNPTTLGEAFLIARITEACFEDEQSTITIAKPNDLNTGVQVQDLEEKILHKPNKVESIKTSMVATSEEYEHQENQDNLNENSKEKDDAKPPILADTFGSN</sequence>
<name>A0A6L2JI90_TANCI</name>
<feature type="compositionally biased region" description="Basic and acidic residues" evidence="1">
    <location>
        <begin position="15"/>
        <end position="27"/>
    </location>
</feature>